<sequence>METIEKKTHLRSSSLPSATHPLVSQFEEHLKRLMRSEATLLSSSSVRHKLNDMLDLHDCTDKLLQLSIEQKALAQECNFKCADNLLQGSLRLLDICSTAKDCLLQSKESICDLKSIIQRRKGKETGFTVEGVKYLALRKQMKKKVRKALQNMKNELLASSKNDNNTSPMLSFLKETEAVTLSSLEHLLLFISGSKGHSKHSRWSTISKLVQPKE</sequence>
<organism evidence="1 2">
    <name type="scientific">Flemingia macrophylla</name>
    <dbReference type="NCBI Taxonomy" id="520843"/>
    <lineage>
        <taxon>Eukaryota</taxon>
        <taxon>Viridiplantae</taxon>
        <taxon>Streptophyta</taxon>
        <taxon>Embryophyta</taxon>
        <taxon>Tracheophyta</taxon>
        <taxon>Spermatophyta</taxon>
        <taxon>Magnoliopsida</taxon>
        <taxon>eudicotyledons</taxon>
        <taxon>Gunneridae</taxon>
        <taxon>Pentapetalae</taxon>
        <taxon>rosids</taxon>
        <taxon>fabids</taxon>
        <taxon>Fabales</taxon>
        <taxon>Fabaceae</taxon>
        <taxon>Papilionoideae</taxon>
        <taxon>50 kb inversion clade</taxon>
        <taxon>NPAAA clade</taxon>
        <taxon>indigoferoid/millettioid clade</taxon>
        <taxon>Phaseoleae</taxon>
        <taxon>Flemingia</taxon>
    </lineage>
</organism>
<evidence type="ECO:0000313" key="2">
    <source>
        <dbReference type="Proteomes" id="UP001603857"/>
    </source>
</evidence>
<proteinExistence type="predicted"/>
<dbReference type="EMBL" id="JBGMDY010000007">
    <property type="protein sequence ID" value="KAL2328973.1"/>
    <property type="molecule type" value="Genomic_DNA"/>
</dbReference>
<name>A0ABD1LZM4_9FABA</name>
<protein>
    <submittedName>
        <fullName evidence="1">Uncharacterized protein</fullName>
    </submittedName>
</protein>
<reference evidence="1 2" key="1">
    <citation type="submission" date="2024-08" db="EMBL/GenBank/DDBJ databases">
        <title>Insights into the chromosomal genome structure of Flemingia macrophylla.</title>
        <authorList>
            <person name="Ding Y."/>
            <person name="Zhao Y."/>
            <person name="Bi W."/>
            <person name="Wu M."/>
            <person name="Zhao G."/>
            <person name="Gong Y."/>
            <person name="Li W."/>
            <person name="Zhang P."/>
        </authorList>
    </citation>
    <scope>NUCLEOTIDE SEQUENCE [LARGE SCALE GENOMIC DNA]</scope>
    <source>
        <strain evidence="1">DYQJB</strain>
        <tissue evidence="1">Leaf</tissue>
    </source>
</reference>
<gene>
    <name evidence="1" type="ORF">Fmac_022400</name>
</gene>
<evidence type="ECO:0000313" key="1">
    <source>
        <dbReference type="EMBL" id="KAL2328973.1"/>
    </source>
</evidence>
<dbReference type="AlphaFoldDB" id="A0ABD1LZM4"/>
<keyword evidence="2" id="KW-1185">Reference proteome</keyword>
<accession>A0ABD1LZM4</accession>
<dbReference type="PANTHER" id="PTHR33070:SF129">
    <property type="entry name" value="DUF241 DOMAIN PROTEIN"/>
    <property type="match status" value="1"/>
</dbReference>
<dbReference type="PANTHER" id="PTHR33070">
    <property type="entry name" value="OS06G0725500 PROTEIN"/>
    <property type="match status" value="1"/>
</dbReference>
<comment type="caution">
    <text evidence="1">The sequence shown here is derived from an EMBL/GenBank/DDBJ whole genome shotgun (WGS) entry which is preliminary data.</text>
</comment>
<dbReference type="Pfam" id="PF03087">
    <property type="entry name" value="BPS1"/>
    <property type="match status" value="1"/>
</dbReference>
<dbReference type="Proteomes" id="UP001603857">
    <property type="component" value="Unassembled WGS sequence"/>
</dbReference>
<dbReference type="InterPro" id="IPR004320">
    <property type="entry name" value="BPS1_pln"/>
</dbReference>